<evidence type="ECO:0000313" key="2">
    <source>
        <dbReference type="EMBL" id="KAG7090508.1"/>
    </source>
</evidence>
<dbReference type="EMBL" id="CM032186">
    <property type="protein sequence ID" value="KAG7090508.1"/>
    <property type="molecule type" value="Genomic_DNA"/>
</dbReference>
<dbReference type="RefSeq" id="XP_043006978.1">
    <property type="nucleotide sequence ID" value="XM_043154523.1"/>
</dbReference>
<dbReference type="OrthoDB" id="3006522at2759"/>
<name>A0A9P7RWX1_9AGAR</name>
<reference evidence="2" key="1">
    <citation type="journal article" date="2021" name="Genome Biol. Evol.">
        <title>The assembled and annotated genome of the fairy-ring fungus Marasmius oreades.</title>
        <authorList>
            <person name="Hiltunen M."/>
            <person name="Ament-Velasquez S.L."/>
            <person name="Johannesson H."/>
        </authorList>
    </citation>
    <scope>NUCLEOTIDE SEQUENCE</scope>
    <source>
        <strain evidence="2">03SP1</strain>
    </source>
</reference>
<gene>
    <name evidence="2" type="ORF">E1B28_009621</name>
</gene>
<evidence type="ECO:0000313" key="3">
    <source>
        <dbReference type="Proteomes" id="UP001049176"/>
    </source>
</evidence>
<evidence type="ECO:0000256" key="1">
    <source>
        <dbReference type="SAM" id="SignalP"/>
    </source>
</evidence>
<dbReference type="Proteomes" id="UP001049176">
    <property type="component" value="Chromosome 6"/>
</dbReference>
<dbReference type="AlphaFoldDB" id="A0A9P7RWX1"/>
<sequence length="111" mass="11367">MRTTMTFTVALLAAVFQPVAGNIAASAWSGSACSGIEVGSVEVADGFTGLSNADATPNAACVHFDTRIPANCDVYLCEDAACNDQGRAVEGPQAANTRLTHNFAGIQIGCQ</sequence>
<feature type="chain" id="PRO_5040343272" evidence="1">
    <location>
        <begin position="22"/>
        <end position="111"/>
    </location>
</feature>
<organism evidence="2 3">
    <name type="scientific">Marasmius oreades</name>
    <name type="common">fairy-ring Marasmius</name>
    <dbReference type="NCBI Taxonomy" id="181124"/>
    <lineage>
        <taxon>Eukaryota</taxon>
        <taxon>Fungi</taxon>
        <taxon>Dikarya</taxon>
        <taxon>Basidiomycota</taxon>
        <taxon>Agaricomycotina</taxon>
        <taxon>Agaricomycetes</taxon>
        <taxon>Agaricomycetidae</taxon>
        <taxon>Agaricales</taxon>
        <taxon>Marasmiineae</taxon>
        <taxon>Marasmiaceae</taxon>
        <taxon>Marasmius</taxon>
    </lineage>
</organism>
<proteinExistence type="predicted"/>
<keyword evidence="3" id="KW-1185">Reference proteome</keyword>
<protein>
    <submittedName>
        <fullName evidence="2">Uncharacterized protein</fullName>
    </submittedName>
</protein>
<feature type="signal peptide" evidence="1">
    <location>
        <begin position="1"/>
        <end position="21"/>
    </location>
</feature>
<keyword evidence="1" id="KW-0732">Signal</keyword>
<dbReference type="PROSITE" id="PS51257">
    <property type="entry name" value="PROKAR_LIPOPROTEIN"/>
    <property type="match status" value="1"/>
</dbReference>
<comment type="caution">
    <text evidence="2">The sequence shown here is derived from an EMBL/GenBank/DDBJ whole genome shotgun (WGS) entry which is preliminary data.</text>
</comment>
<dbReference type="GeneID" id="66078697"/>
<dbReference type="KEGG" id="more:E1B28_009621"/>
<accession>A0A9P7RWX1</accession>